<dbReference type="InterPro" id="IPR036163">
    <property type="entry name" value="HMA_dom_sf"/>
</dbReference>
<dbReference type="InterPro" id="IPR044492">
    <property type="entry name" value="P_typ_ATPase_HD_dom"/>
</dbReference>
<dbReference type="InterPro" id="IPR059000">
    <property type="entry name" value="ATPase_P-type_domA"/>
</dbReference>
<gene>
    <name evidence="12" type="ORF">FLSS-26_0004</name>
</gene>
<protein>
    <submittedName>
        <fullName evidence="12">Heavy-metal-transporting ATPase</fullName>
    </submittedName>
</protein>
<sequence>MNDLETKEKRKEEELEIEGLNCTNCANKIEKEINELSYIDKAELNFARSTIKIKGEKGQEKLNEIQEIADRIEPGVKIKNKKQKSGKNNKKVSRFSLKNKLMLGSILFFIAIITDKVNFFTVNIAPIISLGFYIISYLLVGERVLKTAYNNLKKGSVFDENFLMVIATFGAFAIGEYPEAVAVILFYMIGEIFQDKAVQLSRNSIKELMDIQANFAWLKTKNSLKKMNPEKINIGDIIVVKAGEKVPLDGIVRKGQSRLDTSALTGESEPRKIEKGDKILSGMINKEGLLEIEVTDSYSDSTVSRILKLVEEASSKKAKTEKFITKFAKYYTPAVVYTAMAVAIIPPVFFTGANFSDWFYRALIFLVISCPCALVVSIPLGFFGGIGRASREGVLVKGGNYLEALNNVKEIVFDKTGTLTEGNFKVNKIKTRNGYTKDEIHKLAALVENNSTHPLALSIVNHYEDKYGNLDNNVKLKNYREISGRGVSADVNNKKIKMGNKKLFVENNIKITKEDENINDYGTIVYIAIDDKYAGYFLISDKEKSDSKNSIKYLKEKGKNIIMLTGDRENSARKVANKLGIDKYFAELLPDQKVEKVEELISSKDNNERLIFVGDGINDAPVLARADIGIAMGGLGSDAAIEAADIVIMDDKPSTLLNAFSIASKTRKIVWQNIIMALGIKFIVLGLGVAGMATMWEAVFADVGVALIAVLNSMRILKFKN</sequence>
<dbReference type="SUPFAM" id="SSF56784">
    <property type="entry name" value="HAD-like"/>
    <property type="match status" value="1"/>
</dbReference>
<dbReference type="InterPro" id="IPR036412">
    <property type="entry name" value="HAD-like_sf"/>
</dbReference>
<dbReference type="InterPro" id="IPR023299">
    <property type="entry name" value="ATPase_P-typ_cyto_dom_N"/>
</dbReference>
<dbReference type="SUPFAM" id="SSF81653">
    <property type="entry name" value="Calcium ATPase, transduction domain A"/>
    <property type="match status" value="1"/>
</dbReference>
<proteinExistence type="inferred from homology"/>
<dbReference type="Gene3D" id="2.70.150.10">
    <property type="entry name" value="Calcium-transporting ATPase, cytoplasmic transduction domain A"/>
    <property type="match status" value="1"/>
</dbReference>
<keyword evidence="4" id="KW-0479">Metal-binding</keyword>
<dbReference type="SFLD" id="SFLDS00003">
    <property type="entry name" value="Haloacid_Dehalogenase"/>
    <property type="match status" value="1"/>
</dbReference>
<feature type="transmembrane region" description="Helical" evidence="10">
    <location>
        <begin position="362"/>
        <end position="383"/>
    </location>
</feature>
<evidence type="ECO:0000256" key="5">
    <source>
        <dbReference type="ARBA" id="ARBA00022741"/>
    </source>
</evidence>
<dbReference type="InterPro" id="IPR051014">
    <property type="entry name" value="Cation_Transport_ATPase_IB"/>
</dbReference>
<dbReference type="InterPro" id="IPR023298">
    <property type="entry name" value="ATPase_P-typ_TM_dom_sf"/>
</dbReference>
<evidence type="ECO:0000256" key="9">
    <source>
        <dbReference type="ARBA" id="ARBA00023136"/>
    </source>
</evidence>
<dbReference type="NCBIfam" id="TIGR01525">
    <property type="entry name" value="ATPase-IB_hvy"/>
    <property type="match status" value="1"/>
</dbReference>
<dbReference type="GO" id="GO:0015086">
    <property type="term" value="F:cadmium ion transmembrane transporter activity"/>
    <property type="evidence" value="ECO:0007669"/>
    <property type="project" value="TreeGrafter"/>
</dbReference>
<keyword evidence="7" id="KW-1278">Translocase</keyword>
<dbReference type="NCBIfam" id="TIGR01494">
    <property type="entry name" value="ATPase_P-type"/>
    <property type="match status" value="1"/>
</dbReference>
<feature type="transmembrane region" description="Helical" evidence="10">
    <location>
        <begin position="699"/>
        <end position="717"/>
    </location>
</feature>
<dbReference type="PRINTS" id="PR00119">
    <property type="entry name" value="CATATPASE"/>
</dbReference>
<dbReference type="CDD" id="cd07548">
    <property type="entry name" value="P-type_ATPase-Cd_Zn_Co_like"/>
    <property type="match status" value="1"/>
</dbReference>
<evidence type="ECO:0000256" key="8">
    <source>
        <dbReference type="ARBA" id="ARBA00022989"/>
    </source>
</evidence>
<dbReference type="InterPro" id="IPR023214">
    <property type="entry name" value="HAD_sf"/>
</dbReference>
<dbReference type="PROSITE" id="PS50846">
    <property type="entry name" value="HMA_2"/>
    <property type="match status" value="1"/>
</dbReference>
<dbReference type="PANTHER" id="PTHR48085">
    <property type="entry name" value="CADMIUM/ZINC-TRANSPORTING ATPASE HMA2-RELATED"/>
    <property type="match status" value="1"/>
</dbReference>
<dbReference type="GO" id="GO:0046872">
    <property type="term" value="F:metal ion binding"/>
    <property type="evidence" value="ECO:0007669"/>
    <property type="project" value="UniProtKB-KW"/>
</dbReference>
<dbReference type="InterPro" id="IPR027256">
    <property type="entry name" value="P-typ_ATPase_IB"/>
</dbReference>
<dbReference type="Pfam" id="PF00122">
    <property type="entry name" value="E1-E2_ATPase"/>
    <property type="match status" value="1"/>
</dbReference>
<comment type="similarity">
    <text evidence="2">Belongs to the cation transport ATPase (P-type) (TC 3.A.3) family. Type IB subfamily.</text>
</comment>
<dbReference type="NCBIfam" id="TIGR01512">
    <property type="entry name" value="ATPase-IB2_Cd"/>
    <property type="match status" value="1"/>
</dbReference>
<organism evidence="12">
    <name type="scientific">uncultured organism</name>
    <dbReference type="NCBI Taxonomy" id="155900"/>
    <lineage>
        <taxon>unclassified sequences</taxon>
        <taxon>environmental samples</taxon>
    </lineage>
</organism>
<dbReference type="PROSITE" id="PS00154">
    <property type="entry name" value="ATPASE_E1_E2"/>
    <property type="match status" value="1"/>
</dbReference>
<feature type="domain" description="HMA" evidence="11">
    <location>
        <begin position="11"/>
        <end position="77"/>
    </location>
</feature>
<evidence type="ECO:0000256" key="1">
    <source>
        <dbReference type="ARBA" id="ARBA00004141"/>
    </source>
</evidence>
<keyword evidence="6" id="KW-0067">ATP-binding</keyword>
<dbReference type="InterPro" id="IPR008250">
    <property type="entry name" value="ATPase_P-typ_transduc_dom_A_sf"/>
</dbReference>
<feature type="transmembrane region" description="Helical" evidence="10">
    <location>
        <begin position="120"/>
        <end position="140"/>
    </location>
</feature>
<dbReference type="Pfam" id="PF00403">
    <property type="entry name" value="HMA"/>
    <property type="match status" value="1"/>
</dbReference>
<comment type="subcellular location">
    <subcellularLocation>
        <location evidence="1">Membrane</location>
        <topology evidence="1">Multi-pass membrane protein</topology>
    </subcellularLocation>
</comment>
<dbReference type="Gene3D" id="3.40.1110.10">
    <property type="entry name" value="Calcium-transporting ATPase, cytoplasmic domain N"/>
    <property type="match status" value="1"/>
</dbReference>
<evidence type="ECO:0000256" key="7">
    <source>
        <dbReference type="ARBA" id="ARBA00022967"/>
    </source>
</evidence>
<keyword evidence="5" id="KW-0547">Nucleotide-binding</keyword>
<dbReference type="SFLD" id="SFLDF00027">
    <property type="entry name" value="p-type_atpase"/>
    <property type="match status" value="1"/>
</dbReference>
<dbReference type="SUPFAM" id="SSF81665">
    <property type="entry name" value="Calcium ATPase, transmembrane domain M"/>
    <property type="match status" value="1"/>
</dbReference>
<evidence type="ECO:0000256" key="4">
    <source>
        <dbReference type="ARBA" id="ARBA00022723"/>
    </source>
</evidence>
<dbReference type="PANTHER" id="PTHR48085:SF5">
    <property type="entry name" value="CADMIUM_ZINC-TRANSPORTING ATPASE HMA4-RELATED"/>
    <property type="match status" value="1"/>
</dbReference>
<dbReference type="SFLD" id="SFLDG00002">
    <property type="entry name" value="C1.7:_P-type_atpase_like"/>
    <property type="match status" value="1"/>
</dbReference>
<dbReference type="InterPro" id="IPR001757">
    <property type="entry name" value="P_typ_ATPase"/>
</dbReference>
<name>M1P212_9ZZZZ</name>
<evidence type="ECO:0000256" key="6">
    <source>
        <dbReference type="ARBA" id="ARBA00022840"/>
    </source>
</evidence>
<dbReference type="Gene3D" id="3.30.70.100">
    <property type="match status" value="1"/>
</dbReference>
<dbReference type="GO" id="GO:0016020">
    <property type="term" value="C:membrane"/>
    <property type="evidence" value="ECO:0007669"/>
    <property type="project" value="UniProtKB-SubCell"/>
</dbReference>
<dbReference type="GO" id="GO:0019829">
    <property type="term" value="F:ATPase-coupled monoatomic cation transmembrane transporter activity"/>
    <property type="evidence" value="ECO:0007669"/>
    <property type="project" value="InterPro"/>
</dbReference>
<dbReference type="PRINTS" id="PR00941">
    <property type="entry name" value="CDATPASE"/>
</dbReference>
<dbReference type="GO" id="GO:0016887">
    <property type="term" value="F:ATP hydrolysis activity"/>
    <property type="evidence" value="ECO:0007669"/>
    <property type="project" value="InterPro"/>
</dbReference>
<dbReference type="AlphaFoldDB" id="M1P212"/>
<dbReference type="Gene3D" id="3.40.50.1000">
    <property type="entry name" value="HAD superfamily/HAD-like"/>
    <property type="match status" value="1"/>
</dbReference>
<dbReference type="FunFam" id="2.70.150.10:FF:000002">
    <property type="entry name" value="Copper-transporting ATPase 1, putative"/>
    <property type="match status" value="1"/>
</dbReference>
<dbReference type="InterPro" id="IPR006121">
    <property type="entry name" value="HMA_dom"/>
</dbReference>
<evidence type="ECO:0000259" key="11">
    <source>
        <dbReference type="PROSITE" id="PS50846"/>
    </source>
</evidence>
<keyword evidence="9 10" id="KW-0472">Membrane</keyword>
<accession>M1P212</accession>
<keyword evidence="8 10" id="KW-1133">Transmembrane helix</keyword>
<dbReference type="EMBL" id="JX684092">
    <property type="protein sequence ID" value="AGF93431.1"/>
    <property type="molecule type" value="Genomic_DNA"/>
</dbReference>
<reference evidence="12" key="1">
    <citation type="journal article" date="2013" name="Syst. Appl. Microbiol.">
        <title>New insights into the archaeal diversity of a hypersaline microbial mat obtained by a metagenomic approach.</title>
        <authorList>
            <person name="Lopez-Lopez A."/>
            <person name="Richter M."/>
            <person name="Pena A."/>
            <person name="Tamames J."/>
            <person name="Rossello-Mora R."/>
        </authorList>
    </citation>
    <scope>NUCLEOTIDE SEQUENCE</scope>
</reference>
<feature type="transmembrane region" description="Helical" evidence="10">
    <location>
        <begin position="674"/>
        <end position="693"/>
    </location>
</feature>
<feature type="transmembrane region" description="Helical" evidence="10">
    <location>
        <begin position="330"/>
        <end position="350"/>
    </location>
</feature>
<dbReference type="CDD" id="cd00371">
    <property type="entry name" value="HMA"/>
    <property type="match status" value="1"/>
</dbReference>
<dbReference type="Pfam" id="PF00702">
    <property type="entry name" value="Hydrolase"/>
    <property type="match status" value="1"/>
</dbReference>
<dbReference type="SUPFAM" id="SSF55008">
    <property type="entry name" value="HMA, heavy metal-associated domain"/>
    <property type="match status" value="1"/>
</dbReference>
<dbReference type="GO" id="GO:0005524">
    <property type="term" value="F:ATP binding"/>
    <property type="evidence" value="ECO:0007669"/>
    <property type="project" value="UniProtKB-KW"/>
</dbReference>
<evidence type="ECO:0000256" key="10">
    <source>
        <dbReference type="SAM" id="Phobius"/>
    </source>
</evidence>
<keyword evidence="3 10" id="KW-0812">Transmembrane</keyword>
<feature type="transmembrane region" description="Helical" evidence="10">
    <location>
        <begin position="97"/>
        <end position="114"/>
    </location>
</feature>
<evidence type="ECO:0000256" key="2">
    <source>
        <dbReference type="ARBA" id="ARBA00006024"/>
    </source>
</evidence>
<evidence type="ECO:0000313" key="12">
    <source>
        <dbReference type="EMBL" id="AGF93431.1"/>
    </source>
</evidence>
<evidence type="ECO:0000256" key="3">
    <source>
        <dbReference type="ARBA" id="ARBA00022692"/>
    </source>
</evidence>
<dbReference type="InterPro" id="IPR018303">
    <property type="entry name" value="ATPase_P-typ_P_site"/>
</dbReference>